<comment type="catalytic activity">
    <reaction evidence="6">
        <text>isochorismate + 2-oxoglutarate + H(+) = 5-enolpyruvoyl-6-hydroxy-2-succinyl-cyclohex-3-ene-1-carboxylate + CO2</text>
        <dbReference type="Rhea" id="RHEA:25593"/>
        <dbReference type="ChEBI" id="CHEBI:15378"/>
        <dbReference type="ChEBI" id="CHEBI:16526"/>
        <dbReference type="ChEBI" id="CHEBI:16810"/>
        <dbReference type="ChEBI" id="CHEBI:29780"/>
        <dbReference type="ChEBI" id="CHEBI:58818"/>
        <dbReference type="EC" id="2.2.1.9"/>
    </reaction>
</comment>
<dbReference type="RefSeq" id="WP_230001883.1">
    <property type="nucleotide sequence ID" value="NZ_CP087134.1"/>
</dbReference>
<keyword evidence="2 6" id="KW-0479">Metal-binding</keyword>
<dbReference type="InterPro" id="IPR032264">
    <property type="entry name" value="MenD_middle"/>
</dbReference>
<dbReference type="EMBL" id="JAWXVI010000004">
    <property type="protein sequence ID" value="MDX6189118.1"/>
    <property type="molecule type" value="Genomic_DNA"/>
</dbReference>
<dbReference type="CDD" id="cd07037">
    <property type="entry name" value="TPP_PYR_MenD"/>
    <property type="match status" value="1"/>
</dbReference>
<dbReference type="InterPro" id="IPR004433">
    <property type="entry name" value="MenaQ_synth_MenD"/>
</dbReference>
<dbReference type="Gene3D" id="3.40.50.970">
    <property type="match status" value="2"/>
</dbReference>
<evidence type="ECO:0000256" key="6">
    <source>
        <dbReference type="HAMAP-Rule" id="MF_01659"/>
    </source>
</evidence>
<evidence type="ECO:0000256" key="1">
    <source>
        <dbReference type="ARBA" id="ARBA00022679"/>
    </source>
</evidence>
<evidence type="ECO:0000313" key="11">
    <source>
        <dbReference type="Proteomes" id="UP001273350"/>
    </source>
</evidence>
<keyword evidence="1 6" id="KW-0808">Transferase</keyword>
<evidence type="ECO:0000259" key="9">
    <source>
        <dbReference type="Pfam" id="PF16582"/>
    </source>
</evidence>
<keyword evidence="6" id="KW-0474">Menaquinone biosynthesis</keyword>
<comment type="similarity">
    <text evidence="6">Belongs to the TPP enzyme family. MenD subfamily.</text>
</comment>
<keyword evidence="4 6" id="KW-0786">Thiamine pyrophosphate</keyword>
<keyword evidence="5 6" id="KW-0464">Manganese</keyword>
<comment type="pathway">
    <text evidence="6">Quinol/quinone metabolism; 1,4-dihydroxy-2-naphthoate biosynthesis; 1,4-dihydroxy-2-naphthoate from chorismate: step 2/7.</text>
</comment>
<evidence type="ECO:0000259" key="7">
    <source>
        <dbReference type="Pfam" id="PF02775"/>
    </source>
</evidence>
<dbReference type="Pfam" id="PF02775">
    <property type="entry name" value="TPP_enzyme_C"/>
    <property type="match status" value="1"/>
</dbReference>
<comment type="cofactor">
    <cofactor evidence="6">
        <name>Mg(2+)</name>
        <dbReference type="ChEBI" id="CHEBI:18420"/>
    </cofactor>
    <cofactor evidence="6">
        <name>Mn(2+)</name>
        <dbReference type="ChEBI" id="CHEBI:29035"/>
    </cofactor>
</comment>
<comment type="caution">
    <text evidence="10">The sequence shown here is derived from an EMBL/GenBank/DDBJ whole genome shotgun (WGS) entry which is preliminary data.</text>
</comment>
<feature type="domain" description="Thiamine pyrophosphate enzyme N-terminal TPP-binding" evidence="8">
    <location>
        <begin position="8"/>
        <end position="117"/>
    </location>
</feature>
<dbReference type="EC" id="2.2.1.9" evidence="6"/>
<sequence>MIYPKIPLAQSIIEICLKKGITNIIISPGSRNAPLTIGFAQNPDFTCYSIADERCAAFFALGIAQQTKQPTAVVCTSGSALLNYYPAVAEAFYSQIPLIVISADRPQSKIDIGDGQTIRQQNVYENHSVFNANLTEDASVENDLKINTAIDTAISKKGPVHINAPFEEPLYETVEALSVNSKITNSEPLAETKNIENGEEFVSIWNSAKRKLIMVGVNEVNTIAEEVIESLAKDPSVVVLTETTSNLHHPSFINSIDTLITPFDDIEFKDFHPDLLVTFGGMIVSKRIKGFLRKYKPKHHWHIDTLRAYDTFNALTKHFVMQPNDFFKDLLSKAVTTESDYFDTINNSYALRKIRKKEYLNKIPFSDFKVFEKVIASLPKNSQLQISNSSAIRYAQLIDIDSSIEVFCNRGTSGIDGSTSTAIGAAVGSGKQNVFITGDISFLYDSNALWNAYIPKNFKIILINNGGGGIFRILPGHEEKPVFNTYFETSHHLTAEHLAKMYQLRYYAASDLNSLEKSIELLYAENDVPVLLEIFTPTSENDIILKQFFKELI</sequence>
<evidence type="ECO:0000313" key="10">
    <source>
        <dbReference type="EMBL" id="MDX6189118.1"/>
    </source>
</evidence>
<keyword evidence="11" id="KW-1185">Reference proteome</keyword>
<dbReference type="NCBIfam" id="TIGR00173">
    <property type="entry name" value="menD"/>
    <property type="match status" value="1"/>
</dbReference>
<comment type="subunit">
    <text evidence="6">Homodimer.</text>
</comment>
<dbReference type="InterPro" id="IPR012001">
    <property type="entry name" value="Thiamin_PyroP_enz_TPP-bd_dom"/>
</dbReference>
<dbReference type="Pfam" id="PF16582">
    <property type="entry name" value="TPP_enzyme_M_2"/>
    <property type="match status" value="1"/>
</dbReference>
<evidence type="ECO:0000256" key="4">
    <source>
        <dbReference type="ARBA" id="ARBA00023052"/>
    </source>
</evidence>
<keyword evidence="3 6" id="KW-0460">Magnesium</keyword>
<dbReference type="SUPFAM" id="SSF52518">
    <property type="entry name" value="Thiamin diphosphate-binding fold (THDP-binding)"/>
    <property type="match status" value="2"/>
</dbReference>
<dbReference type="Proteomes" id="UP001273350">
    <property type="component" value="Unassembled WGS sequence"/>
</dbReference>
<dbReference type="HAMAP" id="MF_01659">
    <property type="entry name" value="MenD"/>
    <property type="match status" value="1"/>
</dbReference>
<feature type="domain" description="Menaquinone biosynthesis protein MenD middle" evidence="9">
    <location>
        <begin position="209"/>
        <end position="384"/>
    </location>
</feature>
<reference evidence="10 11" key="1">
    <citation type="submission" date="2023-11" db="EMBL/GenBank/DDBJ databases">
        <title>Unpublished Manusciprt.</title>
        <authorList>
            <person name="Saticioglu I.B."/>
            <person name="Ay H."/>
            <person name="Ajmi N."/>
            <person name="Altun S."/>
            <person name="Duman M."/>
        </authorList>
    </citation>
    <scope>NUCLEOTIDE SEQUENCE [LARGE SCALE GENOMIC DNA]</scope>
    <source>
        <strain evidence="10 11">Fl-318</strain>
    </source>
</reference>
<evidence type="ECO:0000259" key="8">
    <source>
        <dbReference type="Pfam" id="PF02776"/>
    </source>
</evidence>
<name>A0ABU4RBB7_9FLAO</name>
<dbReference type="Pfam" id="PF02776">
    <property type="entry name" value="TPP_enzyme_N"/>
    <property type="match status" value="1"/>
</dbReference>
<dbReference type="InterPro" id="IPR011766">
    <property type="entry name" value="TPP_enzyme_TPP-bd"/>
</dbReference>
<dbReference type="GO" id="GO:0070204">
    <property type="term" value="F:2-succinyl-5-enolpyruvyl-6-hydroxy-3-cyclohexene-1-carboxylic-acid synthase activity"/>
    <property type="evidence" value="ECO:0007669"/>
    <property type="project" value="UniProtKB-EC"/>
</dbReference>
<comment type="pathway">
    <text evidence="6">Quinol/quinone metabolism; menaquinone biosynthesis.</text>
</comment>
<dbReference type="InterPro" id="IPR029061">
    <property type="entry name" value="THDP-binding"/>
</dbReference>
<evidence type="ECO:0000256" key="3">
    <source>
        <dbReference type="ARBA" id="ARBA00022842"/>
    </source>
</evidence>
<dbReference type="PIRSF" id="PIRSF004983">
    <property type="entry name" value="MenD"/>
    <property type="match status" value="1"/>
</dbReference>
<evidence type="ECO:0000256" key="2">
    <source>
        <dbReference type="ARBA" id="ARBA00022723"/>
    </source>
</evidence>
<dbReference type="PANTHER" id="PTHR42916">
    <property type="entry name" value="2-SUCCINYL-5-ENOLPYRUVYL-6-HYDROXY-3-CYCLOHEXENE-1-CARBOXYLATE SYNTHASE"/>
    <property type="match status" value="1"/>
</dbReference>
<protein>
    <recommendedName>
        <fullName evidence="6">2-succinyl-5-enolpyruvyl-6-hydroxy-3-cyclohexene-1-carboxylate synthase</fullName>
        <shortName evidence="6">SEPHCHC synthase</shortName>
        <ecNumber evidence="6">2.2.1.9</ecNumber>
    </recommendedName>
    <alternativeName>
        <fullName evidence="6">Menaquinone biosynthesis protein MenD</fullName>
    </alternativeName>
</protein>
<evidence type="ECO:0000256" key="5">
    <source>
        <dbReference type="ARBA" id="ARBA00023211"/>
    </source>
</evidence>
<gene>
    <name evidence="6 10" type="primary">menD</name>
    <name evidence="10" type="ORF">SGQ83_07155</name>
</gene>
<dbReference type="CDD" id="cd02009">
    <property type="entry name" value="TPP_SHCHC_synthase"/>
    <property type="match status" value="1"/>
</dbReference>
<dbReference type="Gene3D" id="3.40.50.1220">
    <property type="entry name" value="TPP-binding domain"/>
    <property type="match status" value="1"/>
</dbReference>
<accession>A0ABU4RBB7</accession>
<proteinExistence type="inferred from homology"/>
<comment type="cofactor">
    <cofactor evidence="6">
        <name>thiamine diphosphate</name>
        <dbReference type="ChEBI" id="CHEBI:58937"/>
    </cofactor>
    <text evidence="6">Binds 1 thiamine pyrophosphate per subunit.</text>
</comment>
<feature type="domain" description="Thiamine pyrophosphate enzyme TPP-binding" evidence="7">
    <location>
        <begin position="406"/>
        <end position="534"/>
    </location>
</feature>
<dbReference type="PANTHER" id="PTHR42916:SF1">
    <property type="entry name" value="PROTEIN PHYLLO, CHLOROPLASTIC"/>
    <property type="match status" value="1"/>
</dbReference>
<comment type="function">
    <text evidence="6">Catalyzes the thiamine diphosphate-dependent decarboxylation of 2-oxoglutarate and the subsequent addition of the resulting succinic semialdehyde-thiamine pyrophosphate anion to isochorismate to yield 2-succinyl-5-enolpyruvyl-6-hydroxy-3-cyclohexene-1-carboxylate (SEPHCHC).</text>
</comment>
<organism evidence="10 11">
    <name type="scientific">Flavobacterium cupriresistens</name>
    <dbReference type="NCBI Taxonomy" id="2893885"/>
    <lineage>
        <taxon>Bacteria</taxon>
        <taxon>Pseudomonadati</taxon>
        <taxon>Bacteroidota</taxon>
        <taxon>Flavobacteriia</taxon>
        <taxon>Flavobacteriales</taxon>
        <taxon>Flavobacteriaceae</taxon>
        <taxon>Flavobacterium</taxon>
    </lineage>
</organism>